<dbReference type="EMBL" id="DAAQIS010000001">
    <property type="protein sequence ID" value="HAD9485042.1"/>
    <property type="molecule type" value="Genomic_DNA"/>
</dbReference>
<name>A0A723JZH0_SALER</name>
<reference evidence="2" key="2">
    <citation type="submission" date="2019-01" db="EMBL/GenBank/DDBJ databases">
        <authorList>
            <consortium name="NCBI Pathogen Detection Project"/>
        </authorList>
    </citation>
    <scope>NUCLEOTIDE SEQUENCE</scope>
    <source>
        <strain evidence="2">R17.2117</strain>
    </source>
</reference>
<feature type="region of interest" description="Disordered" evidence="1">
    <location>
        <begin position="1"/>
        <end position="24"/>
    </location>
</feature>
<feature type="compositionally biased region" description="Polar residues" evidence="1">
    <location>
        <begin position="1"/>
        <end position="23"/>
    </location>
</feature>
<organism evidence="2">
    <name type="scientific">Salmonella enterica</name>
    <name type="common">Salmonella choleraesuis</name>
    <dbReference type="NCBI Taxonomy" id="28901"/>
    <lineage>
        <taxon>Bacteria</taxon>
        <taxon>Pseudomonadati</taxon>
        <taxon>Pseudomonadota</taxon>
        <taxon>Gammaproteobacteria</taxon>
        <taxon>Enterobacterales</taxon>
        <taxon>Enterobacteriaceae</taxon>
        <taxon>Salmonella</taxon>
    </lineage>
</organism>
<feature type="region of interest" description="Disordered" evidence="1">
    <location>
        <begin position="64"/>
        <end position="90"/>
    </location>
</feature>
<comment type="caution">
    <text evidence="2">The sequence shown here is derived from an EMBL/GenBank/DDBJ whole genome shotgun (WGS) entry which is preliminary data.</text>
</comment>
<dbReference type="AlphaFoldDB" id="A0A723JZH0"/>
<protein>
    <submittedName>
        <fullName evidence="2">Uncharacterized protein</fullName>
    </submittedName>
</protein>
<accession>A0A723JZH0</accession>
<gene>
    <name evidence="2" type="ORF">G1478_01960</name>
</gene>
<sequence length="239" mass="26663">MKLNNMTLSGQGLAQPEASQNDILINHKSEPRIDSRIISERAGIQHQSLGATIKSHQDRFRELGSLPRQSLQELPDLKSGKAGRKRGRPEISYLLNEPQLDYLLRIIRGRDPERVNQFKLDVTKAFTDRRATQPVRREYLPGYHESRDGLKALGAQRHHYINLARAENRVAGLSDGKRGFADAQQLGVLIVMQKIEQAAFHEAINSGMTPTDAVREVAKRMEAFASLMSGNAILGVGHA</sequence>
<proteinExistence type="predicted"/>
<reference evidence="2" key="1">
    <citation type="journal article" date="2018" name="Genome Biol.">
        <title>SKESA: strategic k-mer extension for scrupulous assemblies.</title>
        <authorList>
            <person name="Souvorov A."/>
            <person name="Agarwala R."/>
            <person name="Lipman D.J."/>
        </authorList>
    </citation>
    <scope>NUCLEOTIDE SEQUENCE</scope>
    <source>
        <strain evidence="2">R17.2117</strain>
    </source>
</reference>
<evidence type="ECO:0000256" key="1">
    <source>
        <dbReference type="SAM" id="MobiDB-lite"/>
    </source>
</evidence>
<evidence type="ECO:0000313" key="2">
    <source>
        <dbReference type="EMBL" id="HAD9485042.1"/>
    </source>
</evidence>